<reference evidence="1 2" key="2">
    <citation type="submission" date="2015-01" db="EMBL/GenBank/DDBJ databases">
        <authorList>
            <consortium name="NBRP consortium"/>
            <person name="Sawabe T."/>
            <person name="Meirelles P."/>
            <person name="Feng G."/>
            <person name="Sayaka M."/>
            <person name="Hattori M."/>
            <person name="Ohkuma M."/>
        </authorList>
    </citation>
    <scope>NUCLEOTIDE SEQUENCE [LARGE SCALE GENOMIC DNA]</scope>
    <source>
        <strain evidence="1 2">JCM19232</strain>
    </source>
</reference>
<name>A0A0B8PA77_9VIBR</name>
<organism evidence="1 2">
    <name type="scientific">Vibrio ishigakensis</name>
    <dbReference type="NCBI Taxonomy" id="1481914"/>
    <lineage>
        <taxon>Bacteria</taxon>
        <taxon>Pseudomonadati</taxon>
        <taxon>Pseudomonadota</taxon>
        <taxon>Gammaproteobacteria</taxon>
        <taxon>Vibrionales</taxon>
        <taxon>Vibrionaceae</taxon>
        <taxon>Vibrio</taxon>
    </lineage>
</organism>
<proteinExistence type="predicted"/>
<dbReference type="EMBL" id="BBSA01000009">
    <property type="protein sequence ID" value="GAM63710.1"/>
    <property type="molecule type" value="Genomic_DNA"/>
</dbReference>
<reference evidence="1 2" key="1">
    <citation type="submission" date="2015-01" db="EMBL/GenBank/DDBJ databases">
        <title>Vibrio sp. C5 JCM 19232 whole genome shotgun sequence.</title>
        <authorList>
            <person name="Sawabe T."/>
            <person name="Meirelles P."/>
            <person name="Feng G."/>
            <person name="Sayaka M."/>
            <person name="Hattori M."/>
            <person name="Ohkuma M."/>
        </authorList>
    </citation>
    <scope>NUCLEOTIDE SEQUENCE [LARGE SCALE GENOMIC DNA]</scope>
    <source>
        <strain evidence="1 2">JCM19232</strain>
    </source>
</reference>
<accession>A0A0B8PA77</accession>
<comment type="caution">
    <text evidence="1">The sequence shown here is derived from an EMBL/GenBank/DDBJ whole genome shotgun (WGS) entry which is preliminary data.</text>
</comment>
<evidence type="ECO:0000313" key="2">
    <source>
        <dbReference type="Proteomes" id="UP000031670"/>
    </source>
</evidence>
<protein>
    <submittedName>
        <fullName evidence="1">Uncharacterized protein</fullName>
    </submittedName>
</protein>
<sequence>MLRIVETTGKHYVAVKGKRIELGVANKTTIDNRLKLLNEFYRSEIKACLTKLLLYGKKNWVLKLMQ</sequence>
<gene>
    <name evidence="1" type="ORF">JCM19232_2690</name>
</gene>
<dbReference type="Proteomes" id="UP000031670">
    <property type="component" value="Unassembled WGS sequence"/>
</dbReference>
<evidence type="ECO:0000313" key="1">
    <source>
        <dbReference type="EMBL" id="GAM63710.1"/>
    </source>
</evidence>
<dbReference type="AlphaFoldDB" id="A0A0B8PA77"/>